<dbReference type="Proteomes" id="UP000653674">
    <property type="component" value="Unassembled WGS sequence"/>
</dbReference>
<gene>
    <name evidence="1" type="ORF">Pfl04_24920</name>
</gene>
<evidence type="ECO:0000313" key="2">
    <source>
        <dbReference type="Proteomes" id="UP000653674"/>
    </source>
</evidence>
<accession>A0A8J3PMP9</accession>
<dbReference type="RefSeq" id="WP_168075288.1">
    <property type="nucleotide sequence ID" value="NZ_BAAAQJ010000019.1"/>
</dbReference>
<reference evidence="1" key="1">
    <citation type="submission" date="2021-01" db="EMBL/GenBank/DDBJ databases">
        <title>Whole genome shotgun sequence of Planosporangium flavigriseum NBRC 105377.</title>
        <authorList>
            <person name="Komaki H."/>
            <person name="Tamura T."/>
        </authorList>
    </citation>
    <scope>NUCLEOTIDE SEQUENCE</scope>
    <source>
        <strain evidence="1">NBRC 105377</strain>
    </source>
</reference>
<protein>
    <submittedName>
        <fullName evidence="1">Uncharacterized protein</fullName>
    </submittedName>
</protein>
<evidence type="ECO:0000313" key="1">
    <source>
        <dbReference type="EMBL" id="GIG74088.1"/>
    </source>
</evidence>
<dbReference type="EMBL" id="BONU01000014">
    <property type="protein sequence ID" value="GIG74088.1"/>
    <property type="molecule type" value="Genomic_DNA"/>
</dbReference>
<sequence length="76" mass="7935">MLNRAGFYVAPTASKVSVALTGARANAGQAQELIGVYTSTDSRAYPLSSYAYAIVPTATGGAFTTNRGRALAMFLR</sequence>
<comment type="caution">
    <text evidence="1">The sequence shown here is derived from an EMBL/GenBank/DDBJ whole genome shotgun (WGS) entry which is preliminary data.</text>
</comment>
<name>A0A8J3PMP9_9ACTN</name>
<proteinExistence type="predicted"/>
<dbReference type="AlphaFoldDB" id="A0A8J3PMP9"/>
<keyword evidence="2" id="KW-1185">Reference proteome</keyword>
<organism evidence="1 2">
    <name type="scientific">Planosporangium flavigriseum</name>
    <dbReference type="NCBI Taxonomy" id="373681"/>
    <lineage>
        <taxon>Bacteria</taxon>
        <taxon>Bacillati</taxon>
        <taxon>Actinomycetota</taxon>
        <taxon>Actinomycetes</taxon>
        <taxon>Micromonosporales</taxon>
        <taxon>Micromonosporaceae</taxon>
        <taxon>Planosporangium</taxon>
    </lineage>
</organism>